<dbReference type="GO" id="GO:0006886">
    <property type="term" value="P:intracellular protein transport"/>
    <property type="evidence" value="ECO:0007669"/>
    <property type="project" value="InterPro"/>
</dbReference>
<dbReference type="EMBL" id="MCFL01000007">
    <property type="protein sequence ID" value="ORZ38983.1"/>
    <property type="molecule type" value="Genomic_DNA"/>
</dbReference>
<organism evidence="10 11">
    <name type="scientific">Catenaria anguillulae PL171</name>
    <dbReference type="NCBI Taxonomy" id="765915"/>
    <lineage>
        <taxon>Eukaryota</taxon>
        <taxon>Fungi</taxon>
        <taxon>Fungi incertae sedis</taxon>
        <taxon>Blastocladiomycota</taxon>
        <taxon>Blastocladiomycetes</taxon>
        <taxon>Blastocladiales</taxon>
        <taxon>Catenariaceae</taxon>
        <taxon>Catenaria</taxon>
    </lineage>
</organism>
<sequence length="796" mass="88710">MYFQQQQQPGFPQQPQQQQQQKSKIDPNNIPSPVDVQALDQAAYTSEPYRTCSKTMPPLPSTRFRVFDEGIASPRFVRMTTYNVPATEELLAQSMLPLGCIVQPLAELEPGEAEIEVVQPATEGGPPRCRRCRAYINPMMMFTQGGRKFVCNFCTLENEVPAEYFSNLDMNGRRLDIMQRPELRCGTVEYVAGKEFYSQPPQPVAYVIAIDVSWNAVQSGLLAQVAKIVRDWLYTEGAEERFPKGAKVGVVTYDRAVHFYNFHPSLEQYQMLIVPDIDDMFVPISTGFLVDPFESRPAIESFLDALPTLFTENRYADAVLGSVVHSLVAHLKDRGGRLLLFHTSLPTTGPGALKNREDPKLYGTDKERTLYQPAEPFYATLAKDAVAAGVCIDMFLFPYSYLDVATIGSLASTSGGEVIMYPQFQLERDGAKLHTDVLRSLTRPFGYNAMMRVRVSQGLRVVDHLGNFLSKDGVDLELAGIDADKAIAVALKHDGKLDEKTDSAIQIALLYTTTTGQRRIRVHSVSLSNTTQLGNVFRFAELDTTVNYLAKSAASAALNTLLGTVRSQLTEKCVKVLASYRKNCAAATSPGQLILPETFKLFPLCTLALHKHRALRAGDVPSDMRVAALRELKSISVPLSVPLLYPRMYALHVPEGAGDPNAPPVHTRVSYERLEPHGLYLVENGQVAMMWVGRQVAQDTLQGVFGVDAIEQVDLRMHVIPARDHPMNARVQALLGDIAARYRRHLSIQIVRQGMDQVELELLGYMVEDKNHEAMSYVDFLVFVHRQIHAEARSTL</sequence>
<dbReference type="InterPro" id="IPR036174">
    <property type="entry name" value="Znf_Sec23_Sec24_sf"/>
</dbReference>
<evidence type="ECO:0000256" key="1">
    <source>
        <dbReference type="ARBA" id="ARBA00008334"/>
    </source>
</evidence>
<evidence type="ECO:0008006" key="12">
    <source>
        <dbReference type="Google" id="ProtNLM"/>
    </source>
</evidence>
<dbReference type="Pfam" id="PF08033">
    <property type="entry name" value="Sec23_BS"/>
    <property type="match status" value="1"/>
</dbReference>
<dbReference type="SUPFAM" id="SSF82754">
    <property type="entry name" value="C-terminal, gelsolin-like domain of Sec23/24"/>
    <property type="match status" value="1"/>
</dbReference>
<name>A0A1Y2HZ28_9FUNG</name>
<evidence type="ECO:0000259" key="5">
    <source>
        <dbReference type="Pfam" id="PF00626"/>
    </source>
</evidence>
<dbReference type="SUPFAM" id="SSF81811">
    <property type="entry name" value="Helical domain of Sec23/24"/>
    <property type="match status" value="1"/>
</dbReference>
<dbReference type="Pfam" id="PF04810">
    <property type="entry name" value="zf-Sec23_Sec24"/>
    <property type="match status" value="1"/>
</dbReference>
<dbReference type="PANTHER" id="PTHR13803">
    <property type="entry name" value="SEC24-RELATED PROTEIN"/>
    <property type="match status" value="1"/>
</dbReference>
<dbReference type="InterPro" id="IPR006900">
    <property type="entry name" value="Sec23/24_helical_dom"/>
</dbReference>
<evidence type="ECO:0000313" key="11">
    <source>
        <dbReference type="Proteomes" id="UP000193411"/>
    </source>
</evidence>
<dbReference type="InterPro" id="IPR012990">
    <property type="entry name" value="Beta-sandwich_Sec23_24"/>
</dbReference>
<dbReference type="Gene3D" id="1.20.120.730">
    <property type="entry name" value="Sec23/Sec24 helical domain"/>
    <property type="match status" value="1"/>
</dbReference>
<dbReference type="InterPro" id="IPR050550">
    <property type="entry name" value="SEC23_SEC24_subfamily"/>
</dbReference>
<dbReference type="Proteomes" id="UP000193411">
    <property type="component" value="Unassembled WGS sequence"/>
</dbReference>
<comment type="caution">
    <text evidence="10">The sequence shown here is derived from an EMBL/GenBank/DDBJ whole genome shotgun (WGS) entry which is preliminary data.</text>
</comment>
<evidence type="ECO:0000256" key="3">
    <source>
        <dbReference type="ARBA" id="ARBA00022927"/>
    </source>
</evidence>
<proteinExistence type="inferred from homology"/>
<evidence type="ECO:0000259" key="7">
    <source>
        <dbReference type="Pfam" id="PF04811"/>
    </source>
</evidence>
<keyword evidence="11" id="KW-1185">Reference proteome</keyword>
<dbReference type="GO" id="GO:0000149">
    <property type="term" value="F:SNARE binding"/>
    <property type="evidence" value="ECO:0007669"/>
    <property type="project" value="TreeGrafter"/>
</dbReference>
<dbReference type="SUPFAM" id="SSF82919">
    <property type="entry name" value="Zn-finger domain of Sec23/24"/>
    <property type="match status" value="1"/>
</dbReference>
<dbReference type="InterPro" id="IPR029006">
    <property type="entry name" value="ADF-H/Gelsolin-like_dom_sf"/>
</dbReference>
<dbReference type="InterPro" id="IPR006895">
    <property type="entry name" value="Znf_Sec23_Sec24"/>
</dbReference>
<dbReference type="InterPro" id="IPR006896">
    <property type="entry name" value="Sec23/24_trunk_dom"/>
</dbReference>
<comment type="similarity">
    <text evidence="1">Belongs to the SEC23/SEC24 family. SEC24 subfamily.</text>
</comment>
<feature type="region of interest" description="Disordered" evidence="4">
    <location>
        <begin position="1"/>
        <end position="33"/>
    </location>
</feature>
<keyword evidence="2" id="KW-0813">Transport</keyword>
<dbReference type="InterPro" id="IPR007123">
    <property type="entry name" value="Gelsolin-like_dom"/>
</dbReference>
<feature type="domain" description="Sec23/Sec24 beta-sandwich" evidence="9">
    <location>
        <begin position="446"/>
        <end position="528"/>
    </location>
</feature>
<dbReference type="Pfam" id="PF04815">
    <property type="entry name" value="Sec23_helical"/>
    <property type="match status" value="1"/>
</dbReference>
<evidence type="ECO:0000256" key="2">
    <source>
        <dbReference type="ARBA" id="ARBA00022448"/>
    </source>
</evidence>
<dbReference type="OrthoDB" id="49016at2759"/>
<dbReference type="SUPFAM" id="SSF53300">
    <property type="entry name" value="vWA-like"/>
    <property type="match status" value="1"/>
</dbReference>
<feature type="domain" description="Gelsolin-like" evidence="5">
    <location>
        <begin position="664"/>
        <end position="716"/>
    </location>
</feature>
<evidence type="ECO:0000259" key="8">
    <source>
        <dbReference type="Pfam" id="PF04815"/>
    </source>
</evidence>
<dbReference type="InterPro" id="IPR036175">
    <property type="entry name" value="Sec23/24_helical_dom_sf"/>
</dbReference>
<keyword evidence="3" id="KW-0653">Protein transport</keyword>
<dbReference type="SUPFAM" id="SSF81995">
    <property type="entry name" value="beta-sandwich domain of Sec23/24"/>
    <property type="match status" value="1"/>
</dbReference>
<dbReference type="PANTHER" id="PTHR13803:SF4">
    <property type="entry name" value="SECRETORY 24CD, ISOFORM C"/>
    <property type="match status" value="1"/>
</dbReference>
<dbReference type="Gene3D" id="3.40.50.410">
    <property type="entry name" value="von Willebrand factor, type A domain"/>
    <property type="match status" value="1"/>
</dbReference>
<dbReference type="GO" id="GO:0030127">
    <property type="term" value="C:COPII vesicle coat"/>
    <property type="evidence" value="ECO:0007669"/>
    <property type="project" value="InterPro"/>
</dbReference>
<evidence type="ECO:0000256" key="4">
    <source>
        <dbReference type="SAM" id="MobiDB-lite"/>
    </source>
</evidence>
<dbReference type="STRING" id="765915.A0A1Y2HZ28"/>
<feature type="domain" description="Sec23/Sec24 helical" evidence="8">
    <location>
        <begin position="542"/>
        <end position="641"/>
    </location>
</feature>
<dbReference type="Gene3D" id="3.40.20.10">
    <property type="entry name" value="Severin"/>
    <property type="match status" value="1"/>
</dbReference>
<feature type="domain" description="Zinc finger Sec23/Sec24-type" evidence="6">
    <location>
        <begin position="126"/>
        <end position="164"/>
    </location>
</feature>
<evidence type="ECO:0000259" key="6">
    <source>
        <dbReference type="Pfam" id="PF04810"/>
    </source>
</evidence>
<dbReference type="Gene3D" id="2.30.30.380">
    <property type="entry name" value="Zn-finger domain of Sec23/24"/>
    <property type="match status" value="1"/>
</dbReference>
<dbReference type="AlphaFoldDB" id="A0A1Y2HZ28"/>
<dbReference type="InterPro" id="IPR036465">
    <property type="entry name" value="vWFA_dom_sf"/>
</dbReference>
<evidence type="ECO:0000313" key="10">
    <source>
        <dbReference type="EMBL" id="ORZ38983.1"/>
    </source>
</evidence>
<protein>
    <recommendedName>
        <fullName evidence="12">Sec23/Sec24 trunk domain-domain-containing protein</fullName>
    </recommendedName>
</protein>
<feature type="compositionally biased region" description="Low complexity" evidence="4">
    <location>
        <begin position="1"/>
        <end position="21"/>
    </location>
</feature>
<dbReference type="Pfam" id="PF04811">
    <property type="entry name" value="Sec23_trunk"/>
    <property type="match status" value="1"/>
</dbReference>
<reference evidence="10 11" key="1">
    <citation type="submission" date="2016-07" db="EMBL/GenBank/DDBJ databases">
        <title>Pervasive Adenine N6-methylation of Active Genes in Fungi.</title>
        <authorList>
            <consortium name="DOE Joint Genome Institute"/>
            <person name="Mondo S.J."/>
            <person name="Dannebaum R.O."/>
            <person name="Kuo R.C."/>
            <person name="Labutti K."/>
            <person name="Haridas S."/>
            <person name="Kuo A."/>
            <person name="Salamov A."/>
            <person name="Ahrendt S.R."/>
            <person name="Lipzen A."/>
            <person name="Sullivan W."/>
            <person name="Andreopoulos W.B."/>
            <person name="Clum A."/>
            <person name="Lindquist E."/>
            <person name="Daum C."/>
            <person name="Ramamoorthy G.K."/>
            <person name="Gryganskyi A."/>
            <person name="Culley D."/>
            <person name="Magnuson J.K."/>
            <person name="James T.Y."/>
            <person name="O'Malley M.A."/>
            <person name="Stajich J.E."/>
            <person name="Spatafora J.W."/>
            <person name="Visel A."/>
            <person name="Grigoriev I.V."/>
        </authorList>
    </citation>
    <scope>NUCLEOTIDE SEQUENCE [LARGE SCALE GENOMIC DNA]</scope>
    <source>
        <strain evidence="10 11">PL171</strain>
    </source>
</reference>
<gene>
    <name evidence="10" type="ORF">BCR44DRAFT_124149</name>
</gene>
<accession>A0A1Y2HZ28</accession>
<evidence type="ECO:0000259" key="9">
    <source>
        <dbReference type="Pfam" id="PF08033"/>
    </source>
</evidence>
<dbReference type="Gene3D" id="2.60.40.1670">
    <property type="entry name" value="beta-sandwich domain of Sec23/24"/>
    <property type="match status" value="1"/>
</dbReference>
<dbReference type="Pfam" id="PF00626">
    <property type="entry name" value="Gelsolin"/>
    <property type="match status" value="1"/>
</dbReference>
<dbReference type="GO" id="GO:0090110">
    <property type="term" value="P:COPII-coated vesicle cargo loading"/>
    <property type="evidence" value="ECO:0007669"/>
    <property type="project" value="TreeGrafter"/>
</dbReference>
<dbReference type="InterPro" id="IPR036180">
    <property type="entry name" value="Gelsolin-like_dom_sf"/>
</dbReference>
<dbReference type="GO" id="GO:0008270">
    <property type="term" value="F:zinc ion binding"/>
    <property type="evidence" value="ECO:0007669"/>
    <property type="project" value="InterPro"/>
</dbReference>
<feature type="domain" description="Sec23/Sec24 trunk" evidence="7">
    <location>
        <begin position="201"/>
        <end position="440"/>
    </location>
</feature>
<dbReference type="GO" id="GO:0070971">
    <property type="term" value="C:endoplasmic reticulum exit site"/>
    <property type="evidence" value="ECO:0007669"/>
    <property type="project" value="TreeGrafter"/>
</dbReference>